<feature type="compositionally biased region" description="Low complexity" evidence="16">
    <location>
        <begin position="103"/>
        <end position="125"/>
    </location>
</feature>
<proteinExistence type="inferred from homology"/>
<dbReference type="EMBL" id="CP119892">
    <property type="protein sequence ID" value="WFD25390.1"/>
    <property type="molecule type" value="Genomic_DNA"/>
</dbReference>
<dbReference type="GO" id="GO:0005634">
    <property type="term" value="C:nucleus"/>
    <property type="evidence" value="ECO:0007669"/>
    <property type="project" value="UniProtKB-SubCell"/>
</dbReference>
<keyword evidence="6" id="KW-0158">Chromosome</keyword>
<keyword evidence="7" id="KW-0963">Cytoplasm</keyword>
<dbReference type="AlphaFoldDB" id="A0AAF0J5V4"/>
<dbReference type="CDD" id="cd14368">
    <property type="entry name" value="CUE_DEF1_like"/>
    <property type="match status" value="1"/>
</dbReference>
<dbReference type="GO" id="GO:0003677">
    <property type="term" value="F:DNA binding"/>
    <property type="evidence" value="ECO:0007669"/>
    <property type="project" value="UniProtKB-KW"/>
</dbReference>
<evidence type="ECO:0000259" key="17">
    <source>
        <dbReference type="Pfam" id="PF02845"/>
    </source>
</evidence>
<reference evidence="18" key="1">
    <citation type="submission" date="2023-03" db="EMBL/GenBank/DDBJ databases">
        <title>Mating type loci evolution in Malassezia.</title>
        <authorList>
            <person name="Coelho M.A."/>
        </authorList>
    </citation>
    <scope>NUCLEOTIDE SEQUENCE</scope>
    <source>
        <strain evidence="18">CBS 9557</strain>
    </source>
</reference>
<keyword evidence="14" id="KW-0234">DNA repair</keyword>
<evidence type="ECO:0000256" key="4">
    <source>
        <dbReference type="ARBA" id="ARBA00005491"/>
    </source>
</evidence>
<keyword evidence="13" id="KW-0238">DNA-binding</keyword>
<dbReference type="InterPro" id="IPR051833">
    <property type="entry name" value="TC-DDR_regulator"/>
</dbReference>
<evidence type="ECO:0000256" key="10">
    <source>
        <dbReference type="ARBA" id="ARBA00022786"/>
    </source>
</evidence>
<dbReference type="Pfam" id="PF12478">
    <property type="entry name" value="UBAP2-Lig"/>
    <property type="match status" value="1"/>
</dbReference>
<dbReference type="PANTHER" id="PTHR16308">
    <property type="entry name" value="UBIQUITIN ASSOCIATED PROTEIN 2-LIKE/LINGERER"/>
    <property type="match status" value="1"/>
</dbReference>
<feature type="region of interest" description="Disordered" evidence="16">
    <location>
        <begin position="299"/>
        <end position="323"/>
    </location>
</feature>
<dbReference type="Pfam" id="PF02845">
    <property type="entry name" value="CUE"/>
    <property type="match status" value="1"/>
</dbReference>
<evidence type="ECO:0000256" key="3">
    <source>
        <dbReference type="ARBA" id="ARBA00004574"/>
    </source>
</evidence>
<feature type="region of interest" description="Disordered" evidence="16">
    <location>
        <begin position="562"/>
        <end position="581"/>
    </location>
</feature>
<evidence type="ECO:0000256" key="13">
    <source>
        <dbReference type="ARBA" id="ARBA00023125"/>
    </source>
</evidence>
<dbReference type="GO" id="GO:0005737">
    <property type="term" value="C:cytoplasm"/>
    <property type="evidence" value="ECO:0007669"/>
    <property type="project" value="UniProtKB-SubCell"/>
</dbReference>
<comment type="similarity">
    <text evidence="4">Belongs to the DEF1 family.</text>
</comment>
<dbReference type="PANTHER" id="PTHR16308:SF13">
    <property type="entry name" value="PROTEIN LINGERER"/>
    <property type="match status" value="1"/>
</dbReference>
<keyword evidence="8" id="KW-0597">Phosphoprotein</keyword>
<evidence type="ECO:0000256" key="7">
    <source>
        <dbReference type="ARBA" id="ARBA00022490"/>
    </source>
</evidence>
<evidence type="ECO:0000256" key="1">
    <source>
        <dbReference type="ARBA" id="ARBA00004123"/>
    </source>
</evidence>
<feature type="compositionally biased region" description="Low complexity" evidence="16">
    <location>
        <begin position="228"/>
        <end position="261"/>
    </location>
</feature>
<evidence type="ECO:0000256" key="12">
    <source>
        <dbReference type="ARBA" id="ARBA00022895"/>
    </source>
</evidence>
<dbReference type="InterPro" id="IPR003892">
    <property type="entry name" value="CUE"/>
</dbReference>
<organism evidence="18 19">
    <name type="scientific">Malassezia nana</name>
    <dbReference type="NCBI Taxonomy" id="180528"/>
    <lineage>
        <taxon>Eukaryota</taxon>
        <taxon>Fungi</taxon>
        <taxon>Dikarya</taxon>
        <taxon>Basidiomycota</taxon>
        <taxon>Ustilaginomycotina</taxon>
        <taxon>Malasseziomycetes</taxon>
        <taxon>Malasseziales</taxon>
        <taxon>Malasseziaceae</taxon>
        <taxon>Malassezia</taxon>
    </lineage>
</organism>
<feature type="compositionally biased region" description="Polar residues" evidence="16">
    <location>
        <begin position="562"/>
        <end position="576"/>
    </location>
</feature>
<feature type="compositionally biased region" description="Low complexity" evidence="16">
    <location>
        <begin position="140"/>
        <end position="150"/>
    </location>
</feature>
<feature type="compositionally biased region" description="Low complexity" evidence="16">
    <location>
        <begin position="1"/>
        <end position="13"/>
    </location>
</feature>
<feature type="compositionally biased region" description="Basic and acidic residues" evidence="16">
    <location>
        <begin position="126"/>
        <end position="138"/>
    </location>
</feature>
<feature type="compositionally biased region" description="Low complexity" evidence="16">
    <location>
        <begin position="478"/>
        <end position="501"/>
    </location>
</feature>
<dbReference type="GO" id="GO:0043130">
    <property type="term" value="F:ubiquitin binding"/>
    <property type="evidence" value="ECO:0007669"/>
    <property type="project" value="InterPro"/>
</dbReference>
<dbReference type="GO" id="GO:0006281">
    <property type="term" value="P:DNA repair"/>
    <property type="evidence" value="ECO:0007669"/>
    <property type="project" value="UniProtKB-KW"/>
</dbReference>
<feature type="compositionally biased region" description="Low complexity" evidence="16">
    <location>
        <begin position="686"/>
        <end position="699"/>
    </location>
</feature>
<keyword evidence="10" id="KW-0833">Ubl conjugation pathway</keyword>
<feature type="region of interest" description="Disordered" evidence="16">
    <location>
        <begin position="466"/>
        <end position="501"/>
    </location>
</feature>
<evidence type="ECO:0000313" key="19">
    <source>
        <dbReference type="Proteomes" id="UP001213623"/>
    </source>
</evidence>
<evidence type="ECO:0000256" key="9">
    <source>
        <dbReference type="ARBA" id="ARBA00022763"/>
    </source>
</evidence>
<feature type="region of interest" description="Disordered" evidence="16">
    <location>
        <begin position="627"/>
        <end position="699"/>
    </location>
</feature>
<accession>A0AAF0J5V4</accession>
<dbReference type="InterPro" id="IPR022166">
    <property type="entry name" value="UBAP2/Lig"/>
</dbReference>
<feature type="compositionally biased region" description="Pro residues" evidence="16">
    <location>
        <begin position="218"/>
        <end position="227"/>
    </location>
</feature>
<feature type="region of interest" description="Disordered" evidence="16">
    <location>
        <begin position="1"/>
        <end position="34"/>
    </location>
</feature>
<keyword evidence="12" id="KW-0779">Telomere</keyword>
<dbReference type="GO" id="GO:0000781">
    <property type="term" value="C:chromosome, telomeric region"/>
    <property type="evidence" value="ECO:0007669"/>
    <property type="project" value="UniProtKB-SubCell"/>
</dbReference>
<keyword evidence="11" id="KW-0832">Ubl conjugation</keyword>
<feature type="compositionally biased region" description="Low complexity" evidence="16">
    <location>
        <begin position="299"/>
        <end position="318"/>
    </location>
</feature>
<evidence type="ECO:0000256" key="15">
    <source>
        <dbReference type="ARBA" id="ARBA00023242"/>
    </source>
</evidence>
<evidence type="ECO:0000313" key="18">
    <source>
        <dbReference type="EMBL" id="WFD25390.1"/>
    </source>
</evidence>
<name>A0AAF0J5V4_9BASI</name>
<feature type="compositionally biased region" description="Polar residues" evidence="16">
    <location>
        <begin position="633"/>
        <end position="649"/>
    </location>
</feature>
<evidence type="ECO:0000256" key="2">
    <source>
        <dbReference type="ARBA" id="ARBA00004496"/>
    </source>
</evidence>
<keyword evidence="19" id="KW-1185">Reference proteome</keyword>
<feature type="compositionally biased region" description="Low complexity" evidence="16">
    <location>
        <begin position="188"/>
        <end position="209"/>
    </location>
</feature>
<feature type="region of interest" description="Disordered" evidence="16">
    <location>
        <begin position="88"/>
        <end position="155"/>
    </location>
</feature>
<evidence type="ECO:0000256" key="14">
    <source>
        <dbReference type="ARBA" id="ARBA00023204"/>
    </source>
</evidence>
<evidence type="ECO:0000256" key="8">
    <source>
        <dbReference type="ARBA" id="ARBA00022553"/>
    </source>
</evidence>
<keyword evidence="15" id="KW-0539">Nucleus</keyword>
<keyword evidence="9" id="KW-0227">DNA damage</keyword>
<protein>
    <recommendedName>
        <fullName evidence="5">RNA polymerase II degradation factor 1</fullName>
    </recommendedName>
</protein>
<gene>
    <name evidence="18" type="primary">DEF1</name>
    <name evidence="18" type="ORF">MNAN1_000358</name>
</gene>
<dbReference type="Proteomes" id="UP001213623">
    <property type="component" value="Chromosome 1"/>
</dbReference>
<comment type="subcellular location">
    <subcellularLocation>
        <location evidence="3">Chromosome</location>
        <location evidence="3">Telomere</location>
    </subcellularLocation>
    <subcellularLocation>
        <location evidence="2">Cytoplasm</location>
    </subcellularLocation>
    <subcellularLocation>
        <location evidence="1">Nucleus</location>
    </subcellularLocation>
</comment>
<feature type="domain" description="CUE" evidence="17">
    <location>
        <begin position="44"/>
        <end position="83"/>
    </location>
</feature>
<feature type="region of interest" description="Disordered" evidence="16">
    <location>
        <begin position="188"/>
        <end position="268"/>
    </location>
</feature>
<evidence type="ECO:0000256" key="11">
    <source>
        <dbReference type="ARBA" id="ARBA00022843"/>
    </source>
</evidence>
<sequence length="726" mass="72553">MTTPSSAAAPRRGSASRRRAAARGRSTVTEDDTEQVRALRAKYPTQLAMLSELFPTWSDEDLLFVLQESGGEVELAVGRISEGHAEQFSSVKSKKTQKKEAAAAHAAAAPALPTATTATVATATPEGERRARGADRATRGRGAAAPAARAGRGGFRGVARGAAGATAPPQVDASVPVTTTAAAFSLRSAPAARPVAPSSEEKPASSARSGMSWAQVARPPPPKPAAPPTTETFAKAPQDVPASVPAPAHTSASTTTTSAPAVPAPTAPVATSAGATAATAATTTGAATTATTAVSPPAVPAAPAAEASHATPSRAARAARPRPEAAVVLPGGASLDHLGVQFGSLNFMAGDSGEPASAPAAAEPIAPRQGAVAESHKPETQPVPGEFDAFHAHALAGTGAYGLGGARPGPTDEASGALAYNASSPVAGMPGYSSLYALDSHQRTAPAYPYTAASTGASGLRAADERSAGAVASGPLTPGVGAAPTQPPAAQAAAPEPQAGMQQPFPNVMPYYYPYYMPNQFQHFSPAAGFGQYPLYGGQPQPPPSKPDAAAGLQAYAHETAASTPYSTHTPPQAYQPTPGGAVPAYESQGFAQRLGTGTGAAGASDFKLAGTDANGALPSLGFLGAGPPPNVPATQNRASASGAPNVSSPLDYRSLEAGKPATGRPAGATATGTGTGAIPPPSGVPTPQGQQAPMAQQHPAYYQQYAGFNQANAYDGYSYRQPYWG</sequence>
<evidence type="ECO:0000256" key="5">
    <source>
        <dbReference type="ARBA" id="ARBA00020536"/>
    </source>
</evidence>
<evidence type="ECO:0000256" key="16">
    <source>
        <dbReference type="SAM" id="MobiDB-lite"/>
    </source>
</evidence>
<evidence type="ECO:0000256" key="6">
    <source>
        <dbReference type="ARBA" id="ARBA00022454"/>
    </source>
</evidence>
<dbReference type="InterPro" id="IPR041803">
    <property type="entry name" value="DEF1_CUE"/>
</dbReference>
<feature type="compositionally biased region" description="Low complexity" evidence="16">
    <location>
        <begin position="661"/>
        <end position="673"/>
    </location>
</feature>